<organism evidence="5 6">
    <name type="scientific">Candidatus Magnetobacterium casense</name>
    <dbReference type="NCBI Taxonomy" id="1455061"/>
    <lineage>
        <taxon>Bacteria</taxon>
        <taxon>Pseudomonadati</taxon>
        <taxon>Nitrospirota</taxon>
        <taxon>Thermodesulfovibrionia</taxon>
        <taxon>Thermodesulfovibrionales</taxon>
        <taxon>Candidatus Magnetobacteriaceae</taxon>
        <taxon>Candidatus Magnetobacterium</taxon>
    </lineage>
</organism>
<dbReference type="Pfam" id="PF01593">
    <property type="entry name" value="Amino_oxidase"/>
    <property type="match status" value="1"/>
</dbReference>
<dbReference type="Proteomes" id="UP001196980">
    <property type="component" value="Unassembled WGS sequence"/>
</dbReference>
<dbReference type="PROSITE" id="PS00982">
    <property type="entry name" value="PHYTOENE_DH"/>
    <property type="match status" value="1"/>
</dbReference>
<dbReference type="InterPro" id="IPR014105">
    <property type="entry name" value="Carotenoid/retinoid_OxRdtase"/>
</dbReference>
<feature type="domain" description="Amine oxidase" evidence="4">
    <location>
        <begin position="13"/>
        <end position="469"/>
    </location>
</feature>
<dbReference type="InterPro" id="IPR002937">
    <property type="entry name" value="Amino_oxidase"/>
</dbReference>
<comment type="similarity">
    <text evidence="1 3">Belongs to the carotenoid/retinoid oxidoreductase family.</text>
</comment>
<comment type="caution">
    <text evidence="5">The sequence shown here is derived from an EMBL/GenBank/DDBJ whole genome shotgun (WGS) entry which is preliminary data.</text>
</comment>
<sequence length="503" mass="57671">MKKRVVVVGAGPGGLATAMLLLRQGYDVTVYEKAASVGGRTGRHIIGDYIFDIGPTFLMLPQFIEELFALAGRNIRDYAELIPLDPLYRLRFDDGTEFYPSTDTEKTIAEINRLFPDEVDNYRRFMRNEGYRYGRIERCFKVPYDNLYDFLMPHFIEALPQMDVTGTLRRRLEGYFSNDKMRLAMAFQTKYIGMSPWRAPSAYSLISYIEHRWGIYHVRGGLNQLTAAMVRVVQEYGGRIHTSTKVNRVLSQNRTATGLLLEGGQEVTADYVVINADFAYAMSNLMDNRRKYTDNDLKRRRYSCSTFMLYLGVNKTYNLPHHNLLFGSDFKAHMDDITMTRRPSSMSLVYVHNPVVTDNTLAPAGKSPIYVLVPVPNNKAQVNWQETKHDFRNQVLDFIVRQTGMTDIKDHIEVEKIITPHDWQSDFNIYNGAVFNLSHDLGQMFYFRPHNRSEELSNCYIVGGGTHPGSGLPNICISSVITSEQLIRDDTGNNRWAFKKTSL</sequence>
<gene>
    <name evidence="5" type="primary">crtI</name>
    <name evidence="5" type="ORF">HWQ67_08650</name>
</gene>
<protein>
    <submittedName>
        <fullName evidence="5">Phytoene desaturase</fullName>
    </submittedName>
</protein>
<dbReference type="InterPro" id="IPR008150">
    <property type="entry name" value="Phytoene_DH_bac_CS"/>
</dbReference>
<dbReference type="PANTHER" id="PTHR43734">
    <property type="entry name" value="PHYTOENE DESATURASE"/>
    <property type="match status" value="1"/>
</dbReference>
<dbReference type="NCBIfam" id="TIGR02734">
    <property type="entry name" value="crtI_fam"/>
    <property type="match status" value="1"/>
</dbReference>
<evidence type="ECO:0000256" key="1">
    <source>
        <dbReference type="ARBA" id="ARBA00006046"/>
    </source>
</evidence>
<evidence type="ECO:0000259" key="4">
    <source>
        <dbReference type="Pfam" id="PF01593"/>
    </source>
</evidence>
<proteinExistence type="inferred from homology"/>
<evidence type="ECO:0000256" key="3">
    <source>
        <dbReference type="RuleBase" id="RU362075"/>
    </source>
</evidence>
<evidence type="ECO:0000313" key="5">
    <source>
        <dbReference type="EMBL" id="MBV6341653.1"/>
    </source>
</evidence>
<reference evidence="5 6" key="1">
    <citation type="journal article" date="2020" name="J Geophys Res Biogeosci">
        <title>Magnetotaxis as an Adaptation to Enable Bacterial Shuttling of Microbial Sulfur and Sulfur Cycling Across Aquatic Oxic#Anoxic Interfaces.</title>
        <authorList>
            <person name="Li J."/>
            <person name="Liu P."/>
            <person name="Wang J."/>
            <person name="Roberts A.P."/>
            <person name="Pan Y."/>
        </authorList>
    </citation>
    <scope>NUCLEOTIDE SEQUENCE [LARGE SCALE GENOMIC DNA]</scope>
    <source>
        <strain evidence="5 6">MYR-1_YQ</strain>
    </source>
</reference>
<keyword evidence="6" id="KW-1185">Reference proteome</keyword>
<name>A0ABS6RYE8_9BACT</name>
<comment type="pathway">
    <text evidence="3">Carotenoid biosynthesis.</text>
</comment>
<accession>A0ABS6RYE8</accession>
<dbReference type="EMBL" id="JABXWD010000133">
    <property type="protein sequence ID" value="MBV6341653.1"/>
    <property type="molecule type" value="Genomic_DNA"/>
</dbReference>
<keyword evidence="3" id="KW-0125">Carotenoid biosynthesis</keyword>
<keyword evidence="2 3" id="KW-0560">Oxidoreductase</keyword>
<dbReference type="RefSeq" id="WP_218252283.1">
    <property type="nucleotide sequence ID" value="NZ_JABXWD010000133.1"/>
</dbReference>
<evidence type="ECO:0000256" key="2">
    <source>
        <dbReference type="ARBA" id="ARBA00023002"/>
    </source>
</evidence>
<dbReference type="PANTHER" id="PTHR43734:SF1">
    <property type="entry name" value="PHYTOENE DESATURASE"/>
    <property type="match status" value="1"/>
</dbReference>
<evidence type="ECO:0000313" key="6">
    <source>
        <dbReference type="Proteomes" id="UP001196980"/>
    </source>
</evidence>